<evidence type="ECO:0000256" key="2">
    <source>
        <dbReference type="ARBA" id="ARBA00004401"/>
    </source>
</evidence>
<dbReference type="EC" id="3.4.21.89" evidence="4 6"/>
<evidence type="ECO:0000259" key="8">
    <source>
        <dbReference type="Pfam" id="PF10502"/>
    </source>
</evidence>
<dbReference type="NCBIfam" id="TIGR02227">
    <property type="entry name" value="sigpep_I_bact"/>
    <property type="match status" value="1"/>
</dbReference>
<dbReference type="RefSeq" id="WP_086350731.1">
    <property type="nucleotide sequence ID" value="NZ_CP147247.1"/>
</dbReference>
<dbReference type="InterPro" id="IPR036286">
    <property type="entry name" value="LexA/Signal_pep-like_sf"/>
</dbReference>
<feature type="compositionally biased region" description="Basic residues" evidence="7">
    <location>
        <begin position="57"/>
        <end position="66"/>
    </location>
</feature>
<accession>A0A242K262</accession>
<feature type="domain" description="Peptidase S26" evidence="8">
    <location>
        <begin position="77"/>
        <end position="241"/>
    </location>
</feature>
<dbReference type="InterPro" id="IPR019533">
    <property type="entry name" value="Peptidase_S26"/>
</dbReference>
<sequence>MKQNKQPSAENGKKHNRTSGKRKKKQVARSSDKGKRQSAGSERKKRKPTGKAARQNRPQKRKGRNRRWRSFKSVLVELTLVLFIFCLLLIPVFRFLIVLPEAGGYAMSPTLQDGTRTLVYRQGKIKRFSLVYFTVPQRRDGTKTIRRVIGLPGERVEYKDERLFINGEEKVERFLASELLLAQEEKYRLTEDLSLKEILGTKEGVIPQGFYLVLGDNRVFSVDSREYGLVSEKEIIGVVALTF</sequence>
<dbReference type="Gene3D" id="2.10.109.10">
    <property type="entry name" value="Umud Fragment, subunit A"/>
    <property type="match status" value="1"/>
</dbReference>
<keyword evidence="11" id="KW-1185">Reference proteome</keyword>
<reference evidence="9" key="1">
    <citation type="submission" date="2017-05" db="EMBL/GenBank/DDBJ databases">
        <title>The Genome Sequence of Enterococcus sp. 9E7_DIV0242.</title>
        <authorList>
            <consortium name="The Broad Institute Genomics Platform"/>
            <consortium name="The Broad Institute Genomic Center for Infectious Diseases"/>
            <person name="Earl A."/>
            <person name="Manson A."/>
            <person name="Schwartman J."/>
            <person name="Gilmore M."/>
            <person name="Abouelleil A."/>
            <person name="Cao P."/>
            <person name="Chapman S."/>
            <person name="Cusick C."/>
            <person name="Shea T."/>
            <person name="Young S."/>
            <person name="Neafsey D."/>
            <person name="Nusbaum C."/>
            <person name="Birren B."/>
        </authorList>
    </citation>
    <scope>NUCLEOTIDE SEQUENCE [LARGE SCALE GENOMIC DNA]</scope>
    <source>
        <strain evidence="9">9E7_DIV0242</strain>
    </source>
</reference>
<reference evidence="10" key="2">
    <citation type="submission" date="2017-05" db="EMBL/GenBank/DDBJ databases">
        <authorList>
            <consortium name="The Broad Institute Genomics Platform"/>
            <consortium name="The Broad Institute Genomic Center for Infectious Diseases"/>
            <person name="Earl A."/>
            <person name="Manson A."/>
            <person name="Schwartman J."/>
            <person name="Gilmore M."/>
            <person name="Abouelleil A."/>
            <person name="Cao P."/>
            <person name="Chapman S."/>
            <person name="Cusick C."/>
            <person name="Shea T."/>
            <person name="Young S."/>
            <person name="Neafsey D."/>
            <person name="Nusbaum C."/>
            <person name="Birren B."/>
        </authorList>
    </citation>
    <scope>NUCLEOTIDE SEQUENCE</scope>
    <source>
        <strain evidence="10">9E7_DIV0242</strain>
    </source>
</reference>
<organism evidence="9">
    <name type="scientific">Candidatus Enterococcus clewellii</name>
    <dbReference type="NCBI Taxonomy" id="1834193"/>
    <lineage>
        <taxon>Bacteria</taxon>
        <taxon>Bacillati</taxon>
        <taxon>Bacillota</taxon>
        <taxon>Bacilli</taxon>
        <taxon>Lactobacillales</taxon>
        <taxon>Enterococcaceae</taxon>
        <taxon>Enterococcus</taxon>
    </lineage>
</organism>
<keyword evidence="6" id="KW-0812">Transmembrane</keyword>
<dbReference type="OrthoDB" id="9802919at2"/>
<reference evidence="10" key="3">
    <citation type="submission" date="2024-03" db="EMBL/GenBank/DDBJ databases">
        <title>The Genome Sequence of Enterococcus sp. DIV0242b.</title>
        <authorList>
            <consortium name="The Broad Institute Genomics Platform"/>
            <consortium name="The Broad Institute Microbial Omics Core"/>
            <consortium name="The Broad Institute Genomic Center for Infectious Diseases"/>
            <person name="Earl A."/>
            <person name="Manson A."/>
            <person name="Gilmore M."/>
            <person name="Schwartman J."/>
            <person name="Shea T."/>
            <person name="Abouelleil A."/>
            <person name="Cao P."/>
            <person name="Chapman S."/>
            <person name="Cusick C."/>
            <person name="Young S."/>
            <person name="Neafsey D."/>
            <person name="Nusbaum C."/>
            <person name="Birren B."/>
        </authorList>
    </citation>
    <scope>NUCLEOTIDE SEQUENCE</scope>
    <source>
        <strain evidence="10">9E7_DIV0242</strain>
    </source>
</reference>
<dbReference type="GO" id="GO:0009003">
    <property type="term" value="F:signal peptidase activity"/>
    <property type="evidence" value="ECO:0007669"/>
    <property type="project" value="UniProtKB-EC"/>
</dbReference>
<feature type="transmembrane region" description="Helical" evidence="6">
    <location>
        <begin position="74"/>
        <end position="97"/>
    </location>
</feature>
<dbReference type="PANTHER" id="PTHR43390">
    <property type="entry name" value="SIGNAL PEPTIDASE I"/>
    <property type="match status" value="1"/>
</dbReference>
<keyword evidence="6" id="KW-1133">Transmembrane helix</keyword>
<dbReference type="PROSITE" id="PS00761">
    <property type="entry name" value="SPASE_I_3"/>
    <property type="match status" value="1"/>
</dbReference>
<feature type="region of interest" description="Disordered" evidence="7">
    <location>
        <begin position="1"/>
        <end position="66"/>
    </location>
</feature>
<dbReference type="GO" id="GO:0005886">
    <property type="term" value="C:plasma membrane"/>
    <property type="evidence" value="ECO:0007669"/>
    <property type="project" value="UniProtKB-SubCell"/>
</dbReference>
<proteinExistence type="inferred from homology"/>
<evidence type="ECO:0000256" key="3">
    <source>
        <dbReference type="ARBA" id="ARBA00009370"/>
    </source>
</evidence>
<dbReference type="InterPro" id="IPR000223">
    <property type="entry name" value="Pept_S26A_signal_pept_1"/>
</dbReference>
<dbReference type="PRINTS" id="PR00727">
    <property type="entry name" value="LEADERPTASE"/>
</dbReference>
<dbReference type="GO" id="GO:0004252">
    <property type="term" value="F:serine-type endopeptidase activity"/>
    <property type="evidence" value="ECO:0007669"/>
    <property type="project" value="InterPro"/>
</dbReference>
<dbReference type="AlphaFoldDB" id="A0A242K262"/>
<comment type="catalytic activity">
    <reaction evidence="1 6">
        <text>Cleavage of hydrophobic, N-terminal signal or leader sequences from secreted and periplasmic proteins.</text>
        <dbReference type="EC" id="3.4.21.89"/>
    </reaction>
</comment>
<comment type="similarity">
    <text evidence="3 6">Belongs to the peptidase S26 family.</text>
</comment>
<name>A0A242K262_9ENTE</name>
<comment type="subcellular location">
    <subcellularLocation>
        <location evidence="2">Cell membrane</location>
        <topology evidence="2">Single-pass type II membrane protein</topology>
    </subcellularLocation>
    <subcellularLocation>
        <location evidence="6">Membrane</location>
        <topology evidence="6">Single-pass type II membrane protein</topology>
    </subcellularLocation>
</comment>
<dbReference type="CDD" id="cd06530">
    <property type="entry name" value="S26_SPase_I"/>
    <property type="match status" value="1"/>
</dbReference>
<evidence type="ECO:0000313" key="9">
    <source>
        <dbReference type="EMBL" id="OTP11653.1"/>
    </source>
</evidence>
<dbReference type="EMBL" id="CP147247">
    <property type="protein sequence ID" value="WYJ91690.1"/>
    <property type="molecule type" value="Genomic_DNA"/>
</dbReference>
<dbReference type="Pfam" id="PF10502">
    <property type="entry name" value="Peptidase_S26"/>
    <property type="match status" value="1"/>
</dbReference>
<evidence type="ECO:0000256" key="6">
    <source>
        <dbReference type="RuleBase" id="RU362042"/>
    </source>
</evidence>
<feature type="compositionally biased region" description="Basic residues" evidence="7">
    <location>
        <begin position="14"/>
        <end position="27"/>
    </location>
</feature>
<evidence type="ECO:0000256" key="1">
    <source>
        <dbReference type="ARBA" id="ARBA00000677"/>
    </source>
</evidence>
<evidence type="ECO:0000313" key="10">
    <source>
        <dbReference type="EMBL" id="WYJ91690.1"/>
    </source>
</evidence>
<evidence type="ECO:0000256" key="7">
    <source>
        <dbReference type="SAM" id="MobiDB-lite"/>
    </source>
</evidence>
<keyword evidence="5 6" id="KW-0378">Hydrolase</keyword>
<dbReference type="SUPFAM" id="SSF51306">
    <property type="entry name" value="LexA/Signal peptidase"/>
    <property type="match status" value="1"/>
</dbReference>
<evidence type="ECO:0000313" key="11">
    <source>
        <dbReference type="Proteomes" id="UP000195141"/>
    </source>
</evidence>
<keyword evidence="6" id="KW-0472">Membrane</keyword>
<dbReference type="GO" id="GO:0006465">
    <property type="term" value="P:signal peptide processing"/>
    <property type="evidence" value="ECO:0007669"/>
    <property type="project" value="InterPro"/>
</dbReference>
<dbReference type="EMBL" id="NGMM01000007">
    <property type="protein sequence ID" value="OTP11653.1"/>
    <property type="molecule type" value="Genomic_DNA"/>
</dbReference>
<evidence type="ECO:0000256" key="5">
    <source>
        <dbReference type="ARBA" id="ARBA00022801"/>
    </source>
</evidence>
<evidence type="ECO:0000256" key="4">
    <source>
        <dbReference type="ARBA" id="ARBA00013208"/>
    </source>
</evidence>
<protein>
    <recommendedName>
        <fullName evidence="4 6">Signal peptidase I</fullName>
        <ecNumber evidence="4 6">3.4.21.89</ecNumber>
    </recommendedName>
</protein>
<keyword evidence="6" id="KW-0645">Protease</keyword>
<dbReference type="PANTHER" id="PTHR43390:SF1">
    <property type="entry name" value="CHLOROPLAST PROCESSING PEPTIDASE"/>
    <property type="match status" value="1"/>
</dbReference>
<dbReference type="Proteomes" id="UP000195141">
    <property type="component" value="Chromosome"/>
</dbReference>
<dbReference type="InterPro" id="IPR019758">
    <property type="entry name" value="Pept_S26A_signal_pept_1_CS"/>
</dbReference>
<gene>
    <name evidence="10" type="ORF">A5888_003458</name>
    <name evidence="9" type="ORF">A5888_003752</name>
</gene>